<dbReference type="EMBL" id="JAMLDY010000014">
    <property type="protein sequence ID" value="MCP3735644.1"/>
    <property type="molecule type" value="Genomic_DNA"/>
</dbReference>
<name>A0A9X2HUB1_9SPHN</name>
<dbReference type="Proteomes" id="UP001139486">
    <property type="component" value="Unassembled WGS sequence"/>
</dbReference>
<organism evidence="1 2">
    <name type="scientific">Sphingomonas liriopis</name>
    <dbReference type="NCBI Taxonomy" id="2949094"/>
    <lineage>
        <taxon>Bacteria</taxon>
        <taxon>Pseudomonadati</taxon>
        <taxon>Pseudomonadota</taxon>
        <taxon>Alphaproteobacteria</taxon>
        <taxon>Sphingomonadales</taxon>
        <taxon>Sphingomonadaceae</taxon>
        <taxon>Sphingomonas</taxon>
    </lineage>
</organism>
<sequence>MMGYYTQPAEAILGDSVICERCGATMVTYADVCSAALDDPCPGFQAIENAVARATLTKDPHHVG</sequence>
<gene>
    <name evidence="1" type="ORF">M9979_12245</name>
</gene>
<protein>
    <submittedName>
        <fullName evidence="1">Uncharacterized protein</fullName>
    </submittedName>
</protein>
<comment type="caution">
    <text evidence="1">The sequence shown here is derived from an EMBL/GenBank/DDBJ whole genome shotgun (WGS) entry which is preliminary data.</text>
</comment>
<keyword evidence="2" id="KW-1185">Reference proteome</keyword>
<reference evidence="1" key="1">
    <citation type="submission" date="2022-05" db="EMBL/GenBank/DDBJ databases">
        <title>Sphingomonas sp. strain RP10 Genome sequencing and assembly.</title>
        <authorList>
            <person name="Kim I."/>
        </authorList>
    </citation>
    <scope>NUCLEOTIDE SEQUENCE</scope>
    <source>
        <strain evidence="1">RP10</strain>
    </source>
</reference>
<dbReference type="AlphaFoldDB" id="A0A9X2HUB1"/>
<evidence type="ECO:0000313" key="1">
    <source>
        <dbReference type="EMBL" id="MCP3735644.1"/>
    </source>
</evidence>
<proteinExistence type="predicted"/>
<evidence type="ECO:0000313" key="2">
    <source>
        <dbReference type="Proteomes" id="UP001139486"/>
    </source>
</evidence>
<accession>A0A9X2HUB1</accession>
<dbReference type="RefSeq" id="WP_254289644.1">
    <property type="nucleotide sequence ID" value="NZ_JAMLDY010000014.1"/>
</dbReference>